<dbReference type="InterPro" id="IPR036152">
    <property type="entry name" value="Asp/glu_Ase-like_sf"/>
</dbReference>
<proteinExistence type="inferred from homology"/>
<dbReference type="InterPro" id="IPR027474">
    <property type="entry name" value="L-asparaginase_N"/>
</dbReference>
<dbReference type="InterPro" id="IPR040919">
    <property type="entry name" value="Asparaginase_C"/>
</dbReference>
<organism evidence="6 7">
    <name type="scientific">Compostibacter hankyongensis</name>
    <dbReference type="NCBI Taxonomy" id="1007089"/>
    <lineage>
        <taxon>Bacteria</taxon>
        <taxon>Pseudomonadati</taxon>
        <taxon>Bacteroidota</taxon>
        <taxon>Chitinophagia</taxon>
        <taxon>Chitinophagales</taxon>
        <taxon>Chitinophagaceae</taxon>
        <taxon>Compostibacter</taxon>
    </lineage>
</organism>
<dbReference type="Pfam" id="PF00710">
    <property type="entry name" value="Asparaginase"/>
    <property type="match status" value="1"/>
</dbReference>
<keyword evidence="2" id="KW-0378">Hydrolase</keyword>
<keyword evidence="7" id="KW-1185">Reference proteome</keyword>
<dbReference type="PROSITE" id="PS00144">
    <property type="entry name" value="ASN_GLN_ASE_1"/>
    <property type="match status" value="1"/>
</dbReference>
<dbReference type="SMART" id="SM00870">
    <property type="entry name" value="Asparaginase"/>
    <property type="match status" value="1"/>
</dbReference>
<dbReference type="NCBIfam" id="TIGR00519">
    <property type="entry name" value="asnASE_I"/>
    <property type="match status" value="1"/>
</dbReference>
<feature type="active site" evidence="3">
    <location>
        <position position="17"/>
    </location>
</feature>
<dbReference type="InterPro" id="IPR027473">
    <property type="entry name" value="L-asparaginase_C"/>
</dbReference>
<feature type="domain" description="Asparaginase/glutaminase C-terminal" evidence="5">
    <location>
        <begin position="219"/>
        <end position="334"/>
    </location>
</feature>
<evidence type="ECO:0000313" key="7">
    <source>
        <dbReference type="Proteomes" id="UP001501207"/>
    </source>
</evidence>
<dbReference type="InterPro" id="IPR006034">
    <property type="entry name" value="Asparaginase/glutaminase-like"/>
</dbReference>
<dbReference type="Gene3D" id="3.40.50.40">
    <property type="match status" value="1"/>
</dbReference>
<dbReference type="SFLD" id="SFLDS00057">
    <property type="entry name" value="Glutaminase/Asparaginase"/>
    <property type="match status" value="1"/>
</dbReference>
<evidence type="ECO:0000259" key="5">
    <source>
        <dbReference type="Pfam" id="PF17763"/>
    </source>
</evidence>
<dbReference type="Pfam" id="PF17763">
    <property type="entry name" value="Asparaginase_C"/>
    <property type="match status" value="1"/>
</dbReference>
<protein>
    <submittedName>
        <fullName evidence="6">Asparaginase</fullName>
    </submittedName>
</protein>
<reference evidence="7" key="1">
    <citation type="journal article" date="2019" name="Int. J. Syst. Evol. Microbiol.">
        <title>The Global Catalogue of Microorganisms (GCM) 10K type strain sequencing project: providing services to taxonomists for standard genome sequencing and annotation.</title>
        <authorList>
            <consortium name="The Broad Institute Genomics Platform"/>
            <consortium name="The Broad Institute Genome Sequencing Center for Infectious Disease"/>
            <person name="Wu L."/>
            <person name="Ma J."/>
        </authorList>
    </citation>
    <scope>NUCLEOTIDE SEQUENCE [LARGE SCALE GENOMIC DNA]</scope>
    <source>
        <strain evidence="7">JCM 17664</strain>
    </source>
</reference>
<dbReference type="EMBL" id="BAABFN010000004">
    <property type="protein sequence ID" value="GAA4310905.1"/>
    <property type="molecule type" value="Genomic_DNA"/>
</dbReference>
<dbReference type="InterPro" id="IPR037152">
    <property type="entry name" value="L-asparaginase_N_sf"/>
</dbReference>
<evidence type="ECO:0000313" key="6">
    <source>
        <dbReference type="EMBL" id="GAA4310905.1"/>
    </source>
</evidence>
<dbReference type="PANTHER" id="PTHR11707">
    <property type="entry name" value="L-ASPARAGINASE"/>
    <property type="match status" value="1"/>
</dbReference>
<dbReference type="SUPFAM" id="SSF53774">
    <property type="entry name" value="Glutaminase/Asparaginase"/>
    <property type="match status" value="1"/>
</dbReference>
<gene>
    <name evidence="6" type="ORF">GCM10023143_19730</name>
</gene>
<dbReference type="Proteomes" id="UP001501207">
    <property type="component" value="Unassembled WGS sequence"/>
</dbReference>
<evidence type="ECO:0000256" key="2">
    <source>
        <dbReference type="ARBA" id="ARBA00022801"/>
    </source>
</evidence>
<dbReference type="PRINTS" id="PR00139">
    <property type="entry name" value="ASNGLNASE"/>
</dbReference>
<dbReference type="CDD" id="cd08963">
    <property type="entry name" value="L-asparaginase_I"/>
    <property type="match status" value="1"/>
</dbReference>
<feature type="domain" description="L-asparaginase N-terminal" evidence="4">
    <location>
        <begin position="8"/>
        <end position="200"/>
    </location>
</feature>
<sequence length="353" mass="39382">MPAAPSTKILIIYTGGTIGMIFDQKKQTLRPLAFSEIKNSIPEMYRLGYHFFVHHFKPPIDSSDMQPEIWVEIAGIIERNYDYYDGFVILHGSDTMSFTASALSFMLENLSKPVVLTGSQLPIGEIRTDARENIITALEIAAARNEQGEAMVPEVVIYFDFMLFRGNRSKKYNAEKFEAFYSMNYPALAEAGVAIKYREQYVLPIPSAPLTVHKKLDTHIAVLKIFPGITPGVVQAILDTPGLRGVILETFGSGNASTAAWFIRSLKAAVDRGILILNITQCDGGSVEFGRYETSKHLQEIGILCGFDMTFEAAVTKMMYLLGQHQDRQEIKRLLQTSLRGELTPDGNGSHTW</sequence>
<evidence type="ECO:0000259" key="4">
    <source>
        <dbReference type="Pfam" id="PF00710"/>
    </source>
</evidence>
<dbReference type="PIRSF" id="PIRSF001220">
    <property type="entry name" value="L-ASNase_gatD"/>
    <property type="match status" value="1"/>
</dbReference>
<dbReference type="Gene3D" id="3.40.50.1170">
    <property type="entry name" value="L-asparaginase, N-terminal domain"/>
    <property type="match status" value="1"/>
</dbReference>
<dbReference type="PROSITE" id="PS51732">
    <property type="entry name" value="ASN_GLN_ASE_3"/>
    <property type="match status" value="1"/>
</dbReference>
<comment type="caution">
    <text evidence="6">The sequence shown here is derived from an EMBL/GenBank/DDBJ whole genome shotgun (WGS) entry which is preliminary data.</text>
</comment>
<dbReference type="InterPro" id="IPR041725">
    <property type="entry name" value="L-asparaginase_I"/>
</dbReference>
<evidence type="ECO:0000256" key="1">
    <source>
        <dbReference type="ARBA" id="ARBA00010518"/>
    </source>
</evidence>
<dbReference type="InterPro" id="IPR020827">
    <property type="entry name" value="Asparaginase/glutaminase_AS1"/>
</dbReference>
<name>A0ABP8FU26_9BACT</name>
<accession>A0ABP8FU26</accession>
<comment type="similarity">
    <text evidence="1">Belongs to the asparaginase 1 family.</text>
</comment>
<evidence type="ECO:0000256" key="3">
    <source>
        <dbReference type="PROSITE-ProRule" id="PRU10099"/>
    </source>
</evidence>
<dbReference type="PIRSF" id="PIRSF500176">
    <property type="entry name" value="L_ASNase"/>
    <property type="match status" value="1"/>
</dbReference>
<dbReference type="PANTHER" id="PTHR11707:SF28">
    <property type="entry name" value="60 KDA LYSOPHOSPHOLIPASE"/>
    <property type="match status" value="1"/>
</dbReference>
<dbReference type="InterPro" id="IPR006033">
    <property type="entry name" value="AsnA_fam"/>
</dbReference>